<comment type="caution">
    <text evidence="1">The sequence shown here is derived from an EMBL/GenBank/DDBJ whole genome shotgun (WGS) entry which is preliminary data.</text>
</comment>
<gene>
    <name evidence="1" type="ORF">RPERSI_LOCUS10623</name>
</gene>
<dbReference type="EMBL" id="CAJVQC010021196">
    <property type="protein sequence ID" value="CAG8712224.1"/>
    <property type="molecule type" value="Genomic_DNA"/>
</dbReference>
<name>A0ACA9PJZ3_9GLOM</name>
<reference evidence="1" key="1">
    <citation type="submission" date="2021-06" db="EMBL/GenBank/DDBJ databases">
        <authorList>
            <person name="Kallberg Y."/>
            <person name="Tangrot J."/>
            <person name="Rosling A."/>
        </authorList>
    </citation>
    <scope>NUCLEOTIDE SEQUENCE</scope>
    <source>
        <strain evidence="1">MA461A</strain>
    </source>
</reference>
<organism evidence="1 2">
    <name type="scientific">Racocetra persica</name>
    <dbReference type="NCBI Taxonomy" id="160502"/>
    <lineage>
        <taxon>Eukaryota</taxon>
        <taxon>Fungi</taxon>
        <taxon>Fungi incertae sedis</taxon>
        <taxon>Mucoromycota</taxon>
        <taxon>Glomeromycotina</taxon>
        <taxon>Glomeromycetes</taxon>
        <taxon>Diversisporales</taxon>
        <taxon>Gigasporaceae</taxon>
        <taxon>Racocetra</taxon>
    </lineage>
</organism>
<evidence type="ECO:0000313" key="1">
    <source>
        <dbReference type="EMBL" id="CAG8712224.1"/>
    </source>
</evidence>
<evidence type="ECO:0000313" key="2">
    <source>
        <dbReference type="Proteomes" id="UP000789920"/>
    </source>
</evidence>
<sequence length="82" mass="9512">VLVQDDDVIVGVELPKLYTWDFKTGQYKMILNKNGKITNNYKGGIYVRYGNTYESVHKPKEASVKIPKRRRAKNRLKKIGNN</sequence>
<proteinExistence type="predicted"/>
<keyword evidence="2" id="KW-1185">Reference proteome</keyword>
<accession>A0ACA9PJZ3</accession>
<feature type="non-terminal residue" evidence="1">
    <location>
        <position position="1"/>
    </location>
</feature>
<protein>
    <submittedName>
        <fullName evidence="1">21501_t:CDS:1</fullName>
    </submittedName>
</protein>
<dbReference type="Proteomes" id="UP000789920">
    <property type="component" value="Unassembled WGS sequence"/>
</dbReference>